<dbReference type="AlphaFoldDB" id="A0A7S3IWZ7"/>
<sequence length="188" mass="19953">MLGHFLSLENGLASAALKQSLWAFVQVPLFVDSERGSQDLVAAPVGTGLFLVKAGRRMRGLERFKIHLYVAFCLAAFDPCLVHHLLSKLVEVAEAGTLARALRVDALGTVGLAVAAEVLLARFAGASFGQKRIALEAQQIRVEARGLKACKTLDESVDVIGADLEGLSEGRQILALLVGSLSVAVHLV</sequence>
<dbReference type="EMBL" id="HBIH01034699">
    <property type="protein sequence ID" value="CAE0333123.1"/>
    <property type="molecule type" value="Transcribed_RNA"/>
</dbReference>
<evidence type="ECO:0000313" key="1">
    <source>
        <dbReference type="EMBL" id="CAE0333123.1"/>
    </source>
</evidence>
<gene>
    <name evidence="1" type="ORF">SINC0208_LOCUS13761</name>
</gene>
<protein>
    <submittedName>
        <fullName evidence="1">Uncharacterized protein</fullName>
    </submittedName>
</protein>
<accession>A0A7S3IWZ7</accession>
<name>A0A7S3IWZ7_9SPIT</name>
<reference evidence="1" key="1">
    <citation type="submission" date="2021-01" db="EMBL/GenBank/DDBJ databases">
        <authorList>
            <person name="Corre E."/>
            <person name="Pelletier E."/>
            <person name="Niang G."/>
            <person name="Scheremetjew M."/>
            <person name="Finn R."/>
            <person name="Kale V."/>
            <person name="Holt S."/>
            <person name="Cochrane G."/>
            <person name="Meng A."/>
            <person name="Brown T."/>
            <person name="Cohen L."/>
        </authorList>
    </citation>
    <scope>NUCLEOTIDE SEQUENCE</scope>
    <source>
        <strain evidence="1">S3</strain>
    </source>
</reference>
<organism evidence="1">
    <name type="scientific">Strombidium inclinatum</name>
    <dbReference type="NCBI Taxonomy" id="197538"/>
    <lineage>
        <taxon>Eukaryota</taxon>
        <taxon>Sar</taxon>
        <taxon>Alveolata</taxon>
        <taxon>Ciliophora</taxon>
        <taxon>Intramacronucleata</taxon>
        <taxon>Spirotrichea</taxon>
        <taxon>Oligotrichia</taxon>
        <taxon>Strombidiidae</taxon>
        <taxon>Strombidium</taxon>
    </lineage>
</organism>
<proteinExistence type="predicted"/>